<dbReference type="EMBL" id="JAGZGG010000075">
    <property type="protein sequence ID" value="MBS5333873.1"/>
    <property type="molecule type" value="Genomic_DNA"/>
</dbReference>
<comment type="caution">
    <text evidence="1">The sequence shown here is derived from an EMBL/GenBank/DDBJ whole genome shotgun (WGS) entry which is preliminary data.</text>
</comment>
<protein>
    <submittedName>
        <fullName evidence="1">Abi family protein</fullName>
    </submittedName>
</protein>
<name>A0A943HJA2_9FIRM</name>
<dbReference type="Pfam" id="PF07751">
    <property type="entry name" value="Abi_2"/>
    <property type="match status" value="1"/>
</dbReference>
<organism evidence="1 2">
    <name type="scientific">Subdoligranulum variabile</name>
    <dbReference type="NCBI Taxonomy" id="214851"/>
    <lineage>
        <taxon>Bacteria</taxon>
        <taxon>Bacillati</taxon>
        <taxon>Bacillota</taxon>
        <taxon>Clostridia</taxon>
        <taxon>Eubacteriales</taxon>
        <taxon>Oscillospiraceae</taxon>
        <taxon>Subdoligranulum</taxon>
    </lineage>
</organism>
<dbReference type="InterPro" id="IPR011664">
    <property type="entry name" value="Abi_system_AbiD/AbiF-like"/>
</dbReference>
<accession>A0A943HJA2</accession>
<evidence type="ECO:0000313" key="2">
    <source>
        <dbReference type="Proteomes" id="UP000759273"/>
    </source>
</evidence>
<dbReference type="Proteomes" id="UP000759273">
    <property type="component" value="Unassembled WGS sequence"/>
</dbReference>
<gene>
    <name evidence="1" type="ORF">KHY36_15305</name>
</gene>
<dbReference type="AlphaFoldDB" id="A0A943HJA2"/>
<evidence type="ECO:0000313" key="1">
    <source>
        <dbReference type="EMBL" id="MBS5333873.1"/>
    </source>
</evidence>
<sequence>MLKDEKGITFSIMSETEAAEYLSKRNNYMRTASYRKNYAKHETGMQVGKYINLDFAYLAELSNIDFYLREHLLKMCIDIEHALKVALLAEIEQNPQEDGYKIVCDFLEKYPQVKRSIEQKADAIFTGDLINKYFNLCYVVDSRTNACSVKIINVDCPVWVLAEIISFGDLIKLCEFYSTNYRQFFAVALDRNIINPVKSLRNACAHNNCLFTSLRPSKTTRPPQVISRMAARVPGISRIERTKKLSSRPVFEIICLLYEYQLVVSPKVKENRMAALKEFADGRMIKHMDYFTGDDGNQLVESTLLFIRKEVDFFS</sequence>
<reference evidence="1" key="1">
    <citation type="submission" date="2021-02" db="EMBL/GenBank/DDBJ databases">
        <title>Infant gut strain persistence is associated with maternal origin, phylogeny, and functional potential including surface adhesion and iron acquisition.</title>
        <authorList>
            <person name="Lou Y.C."/>
        </authorList>
    </citation>
    <scope>NUCLEOTIDE SEQUENCE</scope>
    <source>
        <strain evidence="1">L3_101_000M1_dasL3_101_000M1_concoct_87</strain>
    </source>
</reference>
<proteinExistence type="predicted"/>